<proteinExistence type="predicted"/>
<accession>A0A5K8A927</accession>
<reference evidence="1 2" key="1">
    <citation type="submission" date="2019-11" db="EMBL/GenBank/DDBJ databases">
        <title>Comparative genomics of hydrocarbon-degrading Desulfosarcina strains.</title>
        <authorList>
            <person name="Watanabe M."/>
            <person name="Kojima H."/>
            <person name="Fukui M."/>
        </authorList>
    </citation>
    <scope>NUCLEOTIDE SEQUENCE [LARGE SCALE GENOMIC DNA]</scope>
    <source>
        <strain evidence="2">oXyS1</strain>
    </source>
</reference>
<gene>
    <name evidence="1" type="ORF">DSCOOX_17300</name>
</gene>
<sequence length="100" mass="11338">MKDIPDASWEKLSQKKIYFGHQSVGYNIIDGIKDLMKENPKIKLNIVETKDVNGIKGGFLAHSTVGKNTDPKSKIDDFNKNKWVCTLLKYPLYIVVEIGI</sequence>
<protein>
    <submittedName>
        <fullName evidence="1">Uncharacterized protein</fullName>
    </submittedName>
</protein>
<evidence type="ECO:0000313" key="2">
    <source>
        <dbReference type="Proteomes" id="UP000422108"/>
    </source>
</evidence>
<dbReference type="RefSeq" id="WP_155309846.1">
    <property type="nucleotide sequence ID" value="NZ_AP021879.1"/>
</dbReference>
<dbReference type="Proteomes" id="UP000422108">
    <property type="component" value="Chromosome"/>
</dbReference>
<keyword evidence="2" id="KW-1185">Reference proteome</keyword>
<dbReference type="EMBL" id="AP021879">
    <property type="protein sequence ID" value="BBO88550.1"/>
    <property type="molecule type" value="Genomic_DNA"/>
</dbReference>
<evidence type="ECO:0000313" key="1">
    <source>
        <dbReference type="EMBL" id="BBO88550.1"/>
    </source>
</evidence>
<name>A0A5K8A927_9BACT</name>
<organism evidence="1 2">
    <name type="scientific">Desulfosarcina ovata subsp. ovata</name>
    <dbReference type="NCBI Taxonomy" id="2752305"/>
    <lineage>
        <taxon>Bacteria</taxon>
        <taxon>Pseudomonadati</taxon>
        <taxon>Thermodesulfobacteriota</taxon>
        <taxon>Desulfobacteria</taxon>
        <taxon>Desulfobacterales</taxon>
        <taxon>Desulfosarcinaceae</taxon>
        <taxon>Desulfosarcina</taxon>
    </lineage>
</organism>
<dbReference type="AlphaFoldDB" id="A0A5K8A927"/>